<protein>
    <submittedName>
        <fullName evidence="2">Uncharacterized protein</fullName>
    </submittedName>
</protein>
<dbReference type="AlphaFoldDB" id="A0AAV8AE75"/>
<keyword evidence="1" id="KW-0732">Signal</keyword>
<accession>A0AAV8AE75</accession>
<proteinExistence type="predicted"/>
<dbReference type="Proteomes" id="UP001146793">
    <property type="component" value="Unassembled WGS sequence"/>
</dbReference>
<dbReference type="EMBL" id="JANTQA010000008">
    <property type="protein sequence ID" value="KAJ3451716.1"/>
    <property type="molecule type" value="Genomic_DNA"/>
</dbReference>
<evidence type="ECO:0000256" key="1">
    <source>
        <dbReference type="SAM" id="SignalP"/>
    </source>
</evidence>
<dbReference type="PROSITE" id="PS51257">
    <property type="entry name" value="PROKAR_LIPOPROTEIN"/>
    <property type="match status" value="1"/>
</dbReference>
<feature type="chain" id="PRO_5043832429" evidence="1">
    <location>
        <begin position="22"/>
        <end position="779"/>
    </location>
</feature>
<feature type="signal peptide" evidence="1">
    <location>
        <begin position="1"/>
        <end position="21"/>
    </location>
</feature>
<evidence type="ECO:0000313" key="3">
    <source>
        <dbReference type="Proteomes" id="UP001146793"/>
    </source>
</evidence>
<reference evidence="2" key="1">
    <citation type="submission" date="2022-08" db="EMBL/GenBank/DDBJ databases">
        <title>Novel sulphate-reducing endosymbionts in the free-living metamonad Anaeramoeba.</title>
        <authorList>
            <person name="Jerlstrom-Hultqvist J."/>
            <person name="Cepicka I."/>
            <person name="Gallot-Lavallee L."/>
            <person name="Salas-Leiva D."/>
            <person name="Curtis B.A."/>
            <person name="Zahonova K."/>
            <person name="Pipaliya S."/>
            <person name="Dacks J."/>
            <person name="Roger A.J."/>
        </authorList>
    </citation>
    <scope>NUCLEOTIDE SEQUENCE</scope>
    <source>
        <strain evidence="2">Busselton2</strain>
    </source>
</reference>
<name>A0AAV8AE75_9EUKA</name>
<gene>
    <name evidence="2" type="ORF">M0812_03469</name>
</gene>
<comment type="caution">
    <text evidence="2">The sequence shown here is derived from an EMBL/GenBank/DDBJ whole genome shotgun (WGS) entry which is preliminary data.</text>
</comment>
<organism evidence="2 3">
    <name type="scientific">Anaeramoeba flamelloides</name>
    <dbReference type="NCBI Taxonomy" id="1746091"/>
    <lineage>
        <taxon>Eukaryota</taxon>
        <taxon>Metamonada</taxon>
        <taxon>Anaeramoebidae</taxon>
        <taxon>Anaeramoeba</taxon>
    </lineage>
</organism>
<sequence length="779" mass="86107">MNRKNLFIFLFSICFLTAGCARLNKMTLVEYLFQEGEATTCSNKIASYLDLDLSAGGCSWLMETEQRQGLSCDGSQITQINSGPLANHLCDWTSQCDSEFDYSGGCQHFALEFWWDKPEDDGDEQYQVWYVTNTDVTDRPLFGITYDSTLEGVGGLVVRISGRTPVGIVNKIYNWGTADLKTAGLKHIMISSEIAGGEAYYHCYLNGNETVSNVRDFTSFMMINGLPDYSGTDYRNSMFPQYGLKGKIYYSAIHDSFYDQAEAQQNYEAGLPESRPFLKCSTEIEIDGSNTVEGKDIQLSDACTVTCDKGECDYDFKIAIGEIPDARSLQLYDVPSDSNSASEPIKAGYNWDGKFSDVTFRSYPRDNIIVEDELKIQVDPIGQTLGTYPSNIGTVNLKVTDNQNHKPTFTANSYSIVDTDGTTKIVLTASDPDTLLGTVEAITCPAKGKLYQYGEQTDEFTCNNEKVDTQYGNEFWVDYTPDTLSGVGSEEDQIQFVAKNDQESEIYTVNILISNSLTSGNDKEKIEIEASETVSLPAANSEGSFFIRIDQVPASSEGRVYRKGDTSDPLKADDLLDKDAVEVDFVADSEVGNFDLLFTVLNNAQDKESEQGKFTFKTYTTDPQLSITVPGDDVEVNGEDTIEGVSISGSYTDEDEIKVGIFSKNGHLSLDYELSSNFEWEIGVFESVYAMKFICPAPQSDDVDHCNKALASLAFTSKTESTESVIVTSRIIGTKDIHTNSFKVKSILPTPTPEPTVKSASVNIVFSSLLILFSLILLF</sequence>
<evidence type="ECO:0000313" key="2">
    <source>
        <dbReference type="EMBL" id="KAJ3451716.1"/>
    </source>
</evidence>